<dbReference type="InterPro" id="IPR036890">
    <property type="entry name" value="HATPase_C_sf"/>
</dbReference>
<evidence type="ECO:0000259" key="11">
    <source>
        <dbReference type="Pfam" id="PF07730"/>
    </source>
</evidence>
<dbReference type="CDD" id="cd16917">
    <property type="entry name" value="HATPase_UhpB-NarQ-NarX-like"/>
    <property type="match status" value="1"/>
</dbReference>
<keyword evidence="7" id="KW-0067">ATP-binding</keyword>
<comment type="caution">
    <text evidence="13">The sequence shown here is derived from an EMBL/GenBank/DDBJ whole genome shotgun (WGS) entry which is preliminary data.</text>
</comment>
<keyword evidence="6 13" id="KW-0418">Kinase</keyword>
<name>A0ABU0SY47_9ACTN</name>
<gene>
    <name evidence="13" type="ORF">QF035_006066</name>
</gene>
<dbReference type="Gene3D" id="3.30.565.10">
    <property type="entry name" value="Histidine kinase-like ATPase, C-terminal domain"/>
    <property type="match status" value="1"/>
</dbReference>
<dbReference type="Pfam" id="PF23539">
    <property type="entry name" value="DUF7134"/>
    <property type="match status" value="1"/>
</dbReference>
<sequence length="449" mass="48320">MAAVEGFRVDPLMPVGERNQRHGAAGPVESEGTGRSDLDVDVGVPRDTQQVRALVAHDGRAPHRVAQAALVQHDGVERAAGVKKALLSAPRLVDVLLVALAALDVWWQLDRDTPVEVVLSVAACAALAVRRRFPLPVFLLSLPAALFSSVVVAPLAALYTLAERSRDRRLLMVCATASAAASAMPWPLSEYASDDRTWTFVNFVYLLATAAAPVFLGQLVQARRDAAVRLVEIEEVREHERLLHAQNMLARERAQLTREMHDVVSHQVSLIAVRAGALQVGAPDSGTREAARTIRELGVTTLDELRHMVTPLRASGGRTTELTPQPTLADLRQLIDTSGIEVSLEGELPPGIGAPVQRAVYRSVQEALTNVRKHAPGATATVQLWHRGDELGVTVTNTPPTRSTLELPGSQQGLIGLGERAENLDGSFEAGRTADGGYRARLRLPATTD</sequence>
<dbReference type="EC" id="2.7.13.3" evidence="2"/>
<feature type="domain" description="DUF7134" evidence="12">
    <location>
        <begin position="88"/>
        <end position="224"/>
    </location>
</feature>
<evidence type="ECO:0000256" key="4">
    <source>
        <dbReference type="ARBA" id="ARBA00022679"/>
    </source>
</evidence>
<keyword evidence="4" id="KW-0808">Transferase</keyword>
<dbReference type="InterPro" id="IPR011712">
    <property type="entry name" value="Sig_transdc_His_kin_sub3_dim/P"/>
</dbReference>
<dbReference type="PANTHER" id="PTHR24421">
    <property type="entry name" value="NITRATE/NITRITE SENSOR PROTEIN NARX-RELATED"/>
    <property type="match status" value="1"/>
</dbReference>
<keyword evidence="10" id="KW-0812">Transmembrane</keyword>
<feature type="region of interest" description="Disordered" evidence="9">
    <location>
        <begin position="14"/>
        <end position="41"/>
    </location>
</feature>
<evidence type="ECO:0000259" key="12">
    <source>
        <dbReference type="Pfam" id="PF23539"/>
    </source>
</evidence>
<reference evidence="13 14" key="1">
    <citation type="submission" date="2023-07" db="EMBL/GenBank/DDBJ databases">
        <title>Comparative genomics of wheat-associated soil bacteria to identify genetic determinants of phenazine resistance.</title>
        <authorList>
            <person name="Mouncey N."/>
        </authorList>
    </citation>
    <scope>NUCLEOTIDE SEQUENCE [LARGE SCALE GENOMIC DNA]</scope>
    <source>
        <strain evidence="13 14">V2I4</strain>
    </source>
</reference>
<feature type="transmembrane region" description="Helical" evidence="10">
    <location>
        <begin position="137"/>
        <end position="158"/>
    </location>
</feature>
<feature type="transmembrane region" description="Helical" evidence="10">
    <location>
        <begin position="200"/>
        <end position="220"/>
    </location>
</feature>
<keyword evidence="10" id="KW-0472">Membrane</keyword>
<dbReference type="Pfam" id="PF07730">
    <property type="entry name" value="HisKA_3"/>
    <property type="match status" value="1"/>
</dbReference>
<dbReference type="InterPro" id="IPR055558">
    <property type="entry name" value="DUF7134"/>
</dbReference>
<evidence type="ECO:0000313" key="14">
    <source>
        <dbReference type="Proteomes" id="UP001230328"/>
    </source>
</evidence>
<dbReference type="Proteomes" id="UP001230328">
    <property type="component" value="Unassembled WGS sequence"/>
</dbReference>
<evidence type="ECO:0000256" key="3">
    <source>
        <dbReference type="ARBA" id="ARBA00022553"/>
    </source>
</evidence>
<keyword evidence="8" id="KW-0902">Two-component regulatory system</keyword>
<protein>
    <recommendedName>
        <fullName evidence="2">histidine kinase</fullName>
        <ecNumber evidence="2">2.7.13.3</ecNumber>
    </recommendedName>
</protein>
<evidence type="ECO:0000313" key="13">
    <source>
        <dbReference type="EMBL" id="MDQ1028484.1"/>
    </source>
</evidence>
<feature type="domain" description="Signal transduction histidine kinase subgroup 3 dimerisation and phosphoacceptor" evidence="11">
    <location>
        <begin position="252"/>
        <end position="315"/>
    </location>
</feature>
<keyword evidence="14" id="KW-1185">Reference proteome</keyword>
<evidence type="ECO:0000256" key="2">
    <source>
        <dbReference type="ARBA" id="ARBA00012438"/>
    </source>
</evidence>
<feature type="transmembrane region" description="Helical" evidence="10">
    <location>
        <begin position="170"/>
        <end position="188"/>
    </location>
</feature>
<evidence type="ECO:0000256" key="1">
    <source>
        <dbReference type="ARBA" id="ARBA00000085"/>
    </source>
</evidence>
<evidence type="ECO:0000256" key="6">
    <source>
        <dbReference type="ARBA" id="ARBA00022777"/>
    </source>
</evidence>
<accession>A0ABU0SY47</accession>
<dbReference type="PANTHER" id="PTHR24421:SF10">
    <property type="entry name" value="NITRATE_NITRITE SENSOR PROTEIN NARQ"/>
    <property type="match status" value="1"/>
</dbReference>
<dbReference type="EMBL" id="JAUSZI010000002">
    <property type="protein sequence ID" value="MDQ1028484.1"/>
    <property type="molecule type" value="Genomic_DNA"/>
</dbReference>
<keyword evidence="5" id="KW-0547">Nucleotide-binding</keyword>
<evidence type="ECO:0000256" key="7">
    <source>
        <dbReference type="ARBA" id="ARBA00022840"/>
    </source>
</evidence>
<evidence type="ECO:0000256" key="9">
    <source>
        <dbReference type="SAM" id="MobiDB-lite"/>
    </source>
</evidence>
<evidence type="ECO:0000256" key="10">
    <source>
        <dbReference type="SAM" id="Phobius"/>
    </source>
</evidence>
<proteinExistence type="predicted"/>
<comment type="catalytic activity">
    <reaction evidence="1">
        <text>ATP + protein L-histidine = ADP + protein N-phospho-L-histidine.</text>
        <dbReference type="EC" id="2.7.13.3"/>
    </reaction>
</comment>
<dbReference type="SUPFAM" id="SSF55874">
    <property type="entry name" value="ATPase domain of HSP90 chaperone/DNA topoisomerase II/histidine kinase"/>
    <property type="match status" value="1"/>
</dbReference>
<evidence type="ECO:0000256" key="8">
    <source>
        <dbReference type="ARBA" id="ARBA00023012"/>
    </source>
</evidence>
<dbReference type="GO" id="GO:0016301">
    <property type="term" value="F:kinase activity"/>
    <property type="evidence" value="ECO:0007669"/>
    <property type="project" value="UniProtKB-KW"/>
</dbReference>
<evidence type="ECO:0000256" key="5">
    <source>
        <dbReference type="ARBA" id="ARBA00022741"/>
    </source>
</evidence>
<organism evidence="13 14">
    <name type="scientific">Streptomyces umbrinus</name>
    <dbReference type="NCBI Taxonomy" id="67370"/>
    <lineage>
        <taxon>Bacteria</taxon>
        <taxon>Bacillati</taxon>
        <taxon>Actinomycetota</taxon>
        <taxon>Actinomycetes</taxon>
        <taxon>Kitasatosporales</taxon>
        <taxon>Streptomycetaceae</taxon>
        <taxon>Streptomyces</taxon>
        <taxon>Streptomyces phaeochromogenes group</taxon>
    </lineage>
</organism>
<keyword evidence="3" id="KW-0597">Phosphoprotein</keyword>
<dbReference type="Gene3D" id="1.20.5.1930">
    <property type="match status" value="1"/>
</dbReference>
<dbReference type="InterPro" id="IPR050482">
    <property type="entry name" value="Sensor_HK_TwoCompSys"/>
</dbReference>
<keyword evidence="10" id="KW-1133">Transmembrane helix</keyword>